<dbReference type="NCBIfam" id="NF033674">
    <property type="entry name" value="stress_OB_fold"/>
    <property type="match status" value="1"/>
</dbReference>
<dbReference type="Gene3D" id="2.40.50.200">
    <property type="entry name" value="Bacterial OB-fold"/>
    <property type="match status" value="1"/>
</dbReference>
<evidence type="ECO:0000256" key="1">
    <source>
        <dbReference type="ARBA" id="ARBA00022729"/>
    </source>
</evidence>
<comment type="caution">
    <text evidence="3">The sequence shown here is derived from an EMBL/GenBank/DDBJ whole genome shotgun (WGS) entry which is preliminary data.</text>
</comment>
<keyword evidence="1 2" id="KW-0732">Signal</keyword>
<dbReference type="AlphaFoldDB" id="A0A1S9ZJZ5"/>
<proteinExistence type="predicted"/>
<accession>A0A1S9ZJZ5</accession>
<dbReference type="InterPro" id="IPR005220">
    <property type="entry name" value="CarO-like"/>
</dbReference>
<organism evidence="3 4">
    <name type="scientific">Moraxella canis</name>
    <dbReference type="NCBI Taxonomy" id="90239"/>
    <lineage>
        <taxon>Bacteria</taxon>
        <taxon>Pseudomonadati</taxon>
        <taxon>Pseudomonadota</taxon>
        <taxon>Gammaproteobacteria</taxon>
        <taxon>Moraxellales</taxon>
        <taxon>Moraxellaceae</taxon>
        <taxon>Moraxella</taxon>
    </lineage>
</organism>
<gene>
    <name evidence="3" type="ORF">B0180_06095</name>
</gene>
<dbReference type="PANTHER" id="PTHR36571">
    <property type="entry name" value="PROTEIN YGIW"/>
    <property type="match status" value="1"/>
</dbReference>
<dbReference type="PANTHER" id="PTHR36571:SF1">
    <property type="entry name" value="PROTEIN YGIW"/>
    <property type="match status" value="1"/>
</dbReference>
<evidence type="ECO:0000313" key="4">
    <source>
        <dbReference type="Proteomes" id="UP000190322"/>
    </source>
</evidence>
<evidence type="ECO:0000313" key="3">
    <source>
        <dbReference type="EMBL" id="OOR83673.1"/>
    </source>
</evidence>
<dbReference type="SUPFAM" id="SSF101756">
    <property type="entry name" value="Hypothetical protein YgiW"/>
    <property type="match status" value="1"/>
</dbReference>
<feature type="signal peptide" evidence="2">
    <location>
        <begin position="1"/>
        <end position="23"/>
    </location>
</feature>
<evidence type="ECO:0000256" key="2">
    <source>
        <dbReference type="SAM" id="SignalP"/>
    </source>
</evidence>
<dbReference type="PROSITE" id="PS51257">
    <property type="entry name" value="PROKAR_LIPOPROTEIN"/>
    <property type="match status" value="1"/>
</dbReference>
<reference evidence="3 4" key="1">
    <citation type="submission" date="2017-02" db="EMBL/GenBank/DDBJ databases">
        <title>Draft genome sequence of Moraxella canis CCUG 8415A type strain.</title>
        <authorList>
            <person name="Engstrom-Jakobsson H."/>
            <person name="Salva-Serra F."/>
            <person name="Thorell K."/>
            <person name="Gonzales-Siles L."/>
            <person name="Karlsson R."/>
            <person name="Boulund F."/>
            <person name="Engstrand L."/>
            <person name="Moore E."/>
        </authorList>
    </citation>
    <scope>NUCLEOTIDE SEQUENCE [LARGE SCALE GENOMIC DNA]</scope>
    <source>
        <strain evidence="3 4">CCUG 8415A</strain>
    </source>
</reference>
<name>A0A1S9ZJZ5_9GAMM</name>
<protein>
    <submittedName>
        <fullName evidence="3">Uncharacterized protein</fullName>
    </submittedName>
</protein>
<feature type="chain" id="PRO_5010587183" evidence="2">
    <location>
        <begin position="24"/>
        <end position="124"/>
    </location>
</feature>
<dbReference type="Pfam" id="PF04076">
    <property type="entry name" value="BOF"/>
    <property type="match status" value="1"/>
</dbReference>
<dbReference type="EMBL" id="MUXT01000007">
    <property type="protein sequence ID" value="OOR83673.1"/>
    <property type="molecule type" value="Genomic_DNA"/>
</dbReference>
<dbReference type="RefSeq" id="WP_049237993.1">
    <property type="nucleotide sequence ID" value="NZ_JVLO01000008.1"/>
</dbReference>
<dbReference type="InterPro" id="IPR036700">
    <property type="entry name" value="BOBF_sf"/>
</dbReference>
<dbReference type="Proteomes" id="UP000190322">
    <property type="component" value="Unassembled WGS sequence"/>
</dbReference>
<sequence length="124" mass="13571">MKIQHIAVAAVAAITLSACTAHANNQTQATKAPAVMPAAQNSTIAQAKTLRDDTKVVVQGKLTRYVGDEKFELQDGTGSIIVEIDDDYYQNNPQSLVGKTVIIHGEIDRDDRRIEIDAKRLQVR</sequence>
<dbReference type="OrthoDB" id="6650354at2"/>